<keyword evidence="2" id="KW-1185">Reference proteome</keyword>
<evidence type="ECO:0000313" key="1">
    <source>
        <dbReference type="EMBL" id="NYE20574.1"/>
    </source>
</evidence>
<name>A0A7Y9KM91_9MICO</name>
<dbReference type="EMBL" id="JACCBV010000001">
    <property type="protein sequence ID" value="NYE20574.1"/>
    <property type="molecule type" value="Genomic_DNA"/>
</dbReference>
<accession>A0A7Y9KM91</accession>
<dbReference type="Proteomes" id="UP000576969">
    <property type="component" value="Unassembled WGS sequence"/>
</dbReference>
<dbReference type="AlphaFoldDB" id="A0A7Y9KM91"/>
<evidence type="ECO:0000313" key="2">
    <source>
        <dbReference type="Proteomes" id="UP000576969"/>
    </source>
</evidence>
<evidence type="ECO:0008006" key="3">
    <source>
        <dbReference type="Google" id="ProtNLM"/>
    </source>
</evidence>
<protein>
    <recommendedName>
        <fullName evidence="3">Peptidase M23</fullName>
    </recommendedName>
</protein>
<reference evidence="1 2" key="1">
    <citation type="submission" date="2020-07" db="EMBL/GenBank/DDBJ databases">
        <title>Sequencing the genomes of 1000 actinobacteria strains.</title>
        <authorList>
            <person name="Klenk H.-P."/>
        </authorList>
    </citation>
    <scope>NUCLEOTIDE SEQUENCE [LARGE SCALE GENOMIC DNA]</scope>
    <source>
        <strain evidence="1 2">DSM 24662</strain>
    </source>
</reference>
<proteinExistence type="predicted"/>
<organism evidence="1 2">
    <name type="scientific">Microbacterium immunditiarum</name>
    <dbReference type="NCBI Taxonomy" id="337480"/>
    <lineage>
        <taxon>Bacteria</taxon>
        <taxon>Bacillati</taxon>
        <taxon>Actinomycetota</taxon>
        <taxon>Actinomycetes</taxon>
        <taxon>Micrococcales</taxon>
        <taxon>Microbacteriaceae</taxon>
        <taxon>Microbacterium</taxon>
    </lineage>
</organism>
<gene>
    <name evidence="1" type="ORF">BJ991_002602</name>
</gene>
<dbReference type="RefSeq" id="WP_343048757.1">
    <property type="nucleotide sequence ID" value="NZ_JACCBV010000001.1"/>
</dbReference>
<sequence>MAAVTAVVAIVGLAAQSLRSLGSGLDDLGTALTDPEGVQPHTWYDDAQIANAGTIVTAACDLGLGIRDQTIGVMTAMGESSLRNIDYGDWETSGVTNPDGSPTTSIGLFQQQDGWGTREQRLDPYASATIFFHAMLRKVPDPERQQLEPTIVAHRTQINRDPGHYAKYWDSAVGVVDELRDRGVGCGE</sequence>
<comment type="caution">
    <text evidence="1">The sequence shown here is derived from an EMBL/GenBank/DDBJ whole genome shotgun (WGS) entry which is preliminary data.</text>
</comment>